<keyword evidence="2" id="KW-1133">Transmembrane helix</keyword>
<feature type="compositionally biased region" description="Low complexity" evidence="1">
    <location>
        <begin position="59"/>
        <end position="68"/>
    </location>
</feature>
<feature type="compositionally biased region" description="Polar residues" evidence="1">
    <location>
        <begin position="515"/>
        <end position="533"/>
    </location>
</feature>
<protein>
    <submittedName>
        <fullName evidence="3">Uncharacterized protein</fullName>
    </submittedName>
</protein>
<feature type="transmembrane region" description="Helical" evidence="2">
    <location>
        <begin position="847"/>
        <end position="866"/>
    </location>
</feature>
<feature type="compositionally biased region" description="Polar residues" evidence="1">
    <location>
        <begin position="1685"/>
        <end position="1696"/>
    </location>
</feature>
<proteinExistence type="predicted"/>
<dbReference type="EMBL" id="JAAAIL010000923">
    <property type="protein sequence ID" value="KAG0272457.1"/>
    <property type="molecule type" value="Genomic_DNA"/>
</dbReference>
<keyword evidence="4" id="KW-1185">Reference proteome</keyword>
<feature type="region of interest" description="Disordered" evidence="1">
    <location>
        <begin position="149"/>
        <end position="263"/>
    </location>
</feature>
<feature type="region of interest" description="Disordered" evidence="1">
    <location>
        <begin position="479"/>
        <end position="563"/>
    </location>
</feature>
<feature type="transmembrane region" description="Helical" evidence="2">
    <location>
        <begin position="1062"/>
        <end position="1080"/>
    </location>
</feature>
<feature type="compositionally biased region" description="Polar residues" evidence="1">
    <location>
        <begin position="1842"/>
        <end position="1860"/>
    </location>
</feature>
<keyword evidence="2" id="KW-0472">Membrane</keyword>
<dbReference type="Proteomes" id="UP001194580">
    <property type="component" value="Unassembled WGS sequence"/>
</dbReference>
<feature type="compositionally biased region" description="Basic and acidic residues" evidence="1">
    <location>
        <begin position="214"/>
        <end position="234"/>
    </location>
</feature>
<feature type="compositionally biased region" description="Polar residues" evidence="1">
    <location>
        <begin position="235"/>
        <end position="245"/>
    </location>
</feature>
<feature type="compositionally biased region" description="Polar residues" evidence="1">
    <location>
        <begin position="1"/>
        <end position="17"/>
    </location>
</feature>
<feature type="region of interest" description="Disordered" evidence="1">
    <location>
        <begin position="649"/>
        <end position="692"/>
    </location>
</feature>
<feature type="region of interest" description="Disordered" evidence="1">
    <location>
        <begin position="1"/>
        <end position="108"/>
    </location>
</feature>
<feature type="compositionally biased region" description="Pro residues" evidence="1">
    <location>
        <begin position="88"/>
        <end position="99"/>
    </location>
</feature>
<evidence type="ECO:0000313" key="3">
    <source>
        <dbReference type="EMBL" id="KAG0272457.1"/>
    </source>
</evidence>
<reference evidence="3" key="1">
    <citation type="journal article" date="2020" name="Fungal Divers.">
        <title>Resolving the Mortierellaceae phylogeny through synthesis of multi-gene phylogenetics and phylogenomics.</title>
        <authorList>
            <person name="Vandepol N."/>
            <person name="Liber J."/>
            <person name="Desiro A."/>
            <person name="Na H."/>
            <person name="Kennedy M."/>
            <person name="Barry K."/>
            <person name="Grigoriev I.V."/>
            <person name="Miller A.N."/>
            <person name="O'Donnell K."/>
            <person name="Stajich J.E."/>
            <person name="Bonito G."/>
        </authorList>
    </citation>
    <scope>NUCLEOTIDE SEQUENCE</scope>
    <source>
        <strain evidence="3">NRRL 28262</strain>
    </source>
</reference>
<feature type="region of interest" description="Disordered" evidence="1">
    <location>
        <begin position="1730"/>
        <end position="1780"/>
    </location>
</feature>
<feature type="compositionally biased region" description="Polar residues" evidence="1">
    <location>
        <begin position="41"/>
        <end position="58"/>
    </location>
</feature>
<sequence>MTGNNPPKSPSVNNLISFWSDLDASPEGSPTPSRPRGPQPILNQQRLPSTTINAPQSTGPRSRSSPGLSPLPPSNPQRSHPAASPSIPTRPPLASPSPSPRGSTPLFPLRSVAPVQSKVFGTQRHALDTIHVRPLASPPAQAPRVMGPRAVHHMRPPPISTTAQSPLANTAATPTTPRPPRQQSVGSEGIVHPRTLLKKVGNEAGSATLRHLSSRTERPGDRGYRQEYRERDSDSSAIQHTSTAMISEDAIPPKTPPSSSSAQLLHSRGEEGIMKLALIPPVQSKENTWTHYHHPARSHPLVSASEPLGRPLDALLPLVKPVGDARESPAAAGLDRILSNTPVSPGASNIRSTQEASSDPTSNELKTDPRTTPRKAIHRPSSAPVEPVVRSSSPRNERRTKTSVNDEGHQAGQDGSRSGRGSDIMYAVVKGVSSKPAIPKLVGASGSGTVLVEKSRPQRPAMIDSEEMFRTDAARMKIDRRASRTNSQQTLVHSKTSRAETSSSSQSKRESVQSFTSLASTLDESIPEDSSGTFDDRDEREETSLLRKAGSSAFSDVLDKDSSRRNVDTRLNLGSETTKITISDIPLRLHEQKYAGGTPLGTKRSESTPENSTLDSSEALFQPTAPLISYPALDAYLSLLKPAKFTEITESTPGSRSSLLADGNSSTKSKPLPPQPSKSKKAPPSDPRIGMFPPLNKIPEGITLDELKVNITKPGGFFDQELQNVMLSTAVDGIMSGESSNIGISYMRIEIIIDFLQFVGLYLSVTGNTFVNQKWMYAAVNIIPAVLSLDIPRAVGYGMIFLFLFGLVCWIALYTFKIMTRADPNDDIEGLEVSSWSLRSKKQRIETISIVFLLTTLYLPLAKLAFDALVWSDTMWPIANPYTHSDFPELQPLGPSGIYRDPSDFCWVTSMKIQDLNFAYVIIPVAIFTLCANTFYFPLAIRRLVVQNLPRIDKYTEQGERRLDLDEEYKRLTNSDNCPYNFLYNGYRREHGTYKVVVMLNKLIAVVIVVLFSKDNCIFRGYERRVIESIRAGLQIVFTVSLIYRVYRTKPFLYASQNVSEYWSRACTVATSVIGLFIVLNAGSASVVNTLGIMLIATYVLMCIIVVWFSIRQTQKFQVMLKQIQQRLDFSLEIYNPRLNYFKHIKRRIWQETWTATLLVEDSFKMPSDTVVAYSQSPHRPPYLLNFKGTVAERHVENLRIVRQIGLRSYSQACQFLTPAMVRKRAMILKGFVGPDMYYAPEFMTSNIKTYFGKAYVVPFPFSVVFVYDESSVVVTLVKEHDLDRYIRQNQDPEIERRRELRYQLRSLDGKFVVRPFVETRGIQKGRESNGTMEMSLVNAPVSYKRGLFTIHRKKMSSWQGHNMNPGFSVTITYSDGEIQDPEGSSQLVHETTIGHEVIGITRDFQVTPALARLLRDNHALISRGVRKVKKVMQAYQNHYRNEALRKDSTLSYAFFINVYDNPNLKQKELEPLLRATEENLKVVEPSKQVSTAIQYLYERMGAVNRTRCHQWWYLFWDDLYRKNHEEIPQLTPKEFSPAFPGSICYRPMARPDLEAFLEKQGCWLKNGRAGFMNVGVLNRIYTFLNVLVFDKMTKEQRQRQLEMTTVERQRLEQLFLVTKANVHTDGTYKRMPLMEDGAEIGAGQGGLGRKSSKGEIQRKKSRMGWFESITPGRRKDRMNKQPLHEQQQLPGQTGQEHGRLDYFSPGYIIPQTWQQKASQFTALLIGGRPDDMIGESDEEDDLEESDEIAQKRRRTMTGSMETIPGRLHSADSGGHGDSMELKRVVTVQGVRSRSDSNNMSTEQQNPLLRAALQQQGPQQQSTHPPSVSQQRPLVGRPESWASISTLAESPVVLNSGSNSKQKHGGGVQSSAGGDREKNQQRRNPFNRPEKEEDQDDGVASDTMSITSMSSEDYW</sequence>
<feature type="transmembrane region" description="Helical" evidence="2">
    <location>
        <begin position="1087"/>
        <end position="1111"/>
    </location>
</feature>
<feature type="region of interest" description="Disordered" evidence="1">
    <location>
        <begin position="1813"/>
        <end position="1915"/>
    </location>
</feature>
<comment type="caution">
    <text evidence="3">The sequence shown here is derived from an EMBL/GenBank/DDBJ whole genome shotgun (WGS) entry which is preliminary data.</text>
</comment>
<feature type="compositionally biased region" description="Basic and acidic residues" evidence="1">
    <location>
        <begin position="395"/>
        <end position="409"/>
    </location>
</feature>
<name>A0AAD4H4X9_9FUNG</name>
<gene>
    <name evidence="3" type="ORF">BGZ95_011799</name>
</gene>
<evidence type="ECO:0000256" key="2">
    <source>
        <dbReference type="SAM" id="Phobius"/>
    </source>
</evidence>
<evidence type="ECO:0000256" key="1">
    <source>
        <dbReference type="SAM" id="MobiDB-lite"/>
    </source>
</evidence>
<feature type="compositionally biased region" description="Polar residues" evidence="1">
    <location>
        <begin position="338"/>
        <end position="364"/>
    </location>
</feature>
<feature type="region of interest" description="Disordered" evidence="1">
    <location>
        <begin position="1673"/>
        <end position="1701"/>
    </location>
</feature>
<feature type="compositionally biased region" description="Polar residues" evidence="1">
    <location>
        <begin position="1902"/>
        <end position="1915"/>
    </location>
</feature>
<feature type="region of interest" description="Disordered" evidence="1">
    <location>
        <begin position="595"/>
        <end position="617"/>
    </location>
</feature>
<accession>A0AAD4H4X9</accession>
<feature type="transmembrane region" description="Helical" evidence="2">
    <location>
        <begin position="918"/>
        <end position="941"/>
    </location>
</feature>
<organism evidence="3 4">
    <name type="scientific">Linnemannia exigua</name>
    <dbReference type="NCBI Taxonomy" id="604196"/>
    <lineage>
        <taxon>Eukaryota</taxon>
        <taxon>Fungi</taxon>
        <taxon>Fungi incertae sedis</taxon>
        <taxon>Mucoromycota</taxon>
        <taxon>Mortierellomycotina</taxon>
        <taxon>Mortierellomycetes</taxon>
        <taxon>Mortierellales</taxon>
        <taxon>Mortierellaceae</taxon>
        <taxon>Linnemannia</taxon>
    </lineage>
</organism>
<feature type="transmembrane region" description="Helical" evidence="2">
    <location>
        <begin position="794"/>
        <end position="816"/>
    </location>
</feature>
<feature type="compositionally biased region" description="Polar residues" evidence="1">
    <location>
        <begin position="484"/>
        <end position="493"/>
    </location>
</feature>
<feature type="compositionally biased region" description="Basic and acidic residues" evidence="1">
    <location>
        <begin position="534"/>
        <end position="545"/>
    </location>
</feature>
<feature type="compositionally biased region" description="Acidic residues" evidence="1">
    <location>
        <begin position="1733"/>
        <end position="1748"/>
    </location>
</feature>
<feature type="region of interest" description="Disordered" evidence="1">
    <location>
        <begin position="330"/>
        <end position="421"/>
    </location>
</feature>
<keyword evidence="2" id="KW-0812">Transmembrane</keyword>
<feature type="compositionally biased region" description="Polar residues" evidence="1">
    <location>
        <begin position="1822"/>
        <end position="1832"/>
    </location>
</feature>
<feature type="compositionally biased region" description="Polar residues" evidence="1">
    <location>
        <begin position="649"/>
        <end position="658"/>
    </location>
</feature>
<evidence type="ECO:0000313" key="4">
    <source>
        <dbReference type="Proteomes" id="UP001194580"/>
    </source>
</evidence>